<dbReference type="Proteomes" id="UP001519887">
    <property type="component" value="Unassembled WGS sequence"/>
</dbReference>
<dbReference type="Pfam" id="PF07690">
    <property type="entry name" value="MFS_1"/>
    <property type="match status" value="1"/>
</dbReference>
<dbReference type="InterPro" id="IPR036259">
    <property type="entry name" value="MFS_trans_sf"/>
</dbReference>
<gene>
    <name evidence="8" type="ORF">K0U00_44370</name>
</gene>
<accession>A0ABS7CJY3</accession>
<keyword evidence="9" id="KW-1185">Reference proteome</keyword>
<evidence type="ECO:0000259" key="7">
    <source>
        <dbReference type="PROSITE" id="PS50850"/>
    </source>
</evidence>
<dbReference type="PANTHER" id="PTHR42910:SF1">
    <property type="entry name" value="MAJOR FACILITATOR SUPERFAMILY (MFS) PROFILE DOMAIN-CONTAINING PROTEIN"/>
    <property type="match status" value="1"/>
</dbReference>
<evidence type="ECO:0000313" key="8">
    <source>
        <dbReference type="EMBL" id="MBW7461112.1"/>
    </source>
</evidence>
<feature type="transmembrane region" description="Helical" evidence="6">
    <location>
        <begin position="187"/>
        <end position="219"/>
    </location>
</feature>
<evidence type="ECO:0000313" key="9">
    <source>
        <dbReference type="Proteomes" id="UP001519887"/>
    </source>
</evidence>
<feature type="transmembrane region" description="Helical" evidence="6">
    <location>
        <begin position="73"/>
        <end position="91"/>
    </location>
</feature>
<evidence type="ECO:0000256" key="1">
    <source>
        <dbReference type="ARBA" id="ARBA00004651"/>
    </source>
</evidence>
<dbReference type="PROSITE" id="PS50850">
    <property type="entry name" value="MFS"/>
    <property type="match status" value="1"/>
</dbReference>
<protein>
    <submittedName>
        <fullName evidence="8">MFS transporter</fullName>
    </submittedName>
</protein>
<name>A0ABS7CJY3_9BACL</name>
<keyword evidence="5 6" id="KW-0472">Membrane</keyword>
<keyword evidence="4 6" id="KW-1133">Transmembrane helix</keyword>
<proteinExistence type="predicted"/>
<dbReference type="Gene3D" id="1.20.1250.20">
    <property type="entry name" value="MFS general substrate transporter like domains"/>
    <property type="match status" value="1"/>
</dbReference>
<keyword evidence="2" id="KW-0813">Transport</keyword>
<feature type="transmembrane region" description="Helical" evidence="6">
    <location>
        <begin position="6"/>
        <end position="31"/>
    </location>
</feature>
<sequence>VCTAQSLTWIYIASLAVGITTVVPQILIPLSAQMASPQERGKVIGTVMSGLLLGILLARTVAGLIGGAWGWRTMYAIAAALMLGLLIVLRAKLPRSQPGMTASYTELIKSIGGLIRQFSTLREAALIGAAMFGGFSVFWTSLAFFLEGGTYGYSSQVAGLFGLVGVVGASGAPVVGRLSDRFQPKVLAGLLIAVTFVSYLFFGFAGTSLWGLIVGIILLDLGVQGTQIS</sequence>
<evidence type="ECO:0000256" key="2">
    <source>
        <dbReference type="ARBA" id="ARBA00022448"/>
    </source>
</evidence>
<evidence type="ECO:0000256" key="3">
    <source>
        <dbReference type="ARBA" id="ARBA00022692"/>
    </source>
</evidence>
<dbReference type="PANTHER" id="PTHR42910">
    <property type="entry name" value="TRANSPORTER SCO4007-RELATED"/>
    <property type="match status" value="1"/>
</dbReference>
<feature type="transmembrane region" description="Helical" evidence="6">
    <location>
        <begin position="43"/>
        <end position="67"/>
    </location>
</feature>
<organism evidence="8 9">
    <name type="scientific">Paenibacillus sepulcri</name>
    <dbReference type="NCBI Taxonomy" id="359917"/>
    <lineage>
        <taxon>Bacteria</taxon>
        <taxon>Bacillati</taxon>
        <taxon>Bacillota</taxon>
        <taxon>Bacilli</taxon>
        <taxon>Bacillales</taxon>
        <taxon>Paenibacillaceae</taxon>
        <taxon>Paenibacillus</taxon>
    </lineage>
</organism>
<dbReference type="InterPro" id="IPR011701">
    <property type="entry name" value="MFS"/>
</dbReference>
<feature type="transmembrane region" description="Helical" evidence="6">
    <location>
        <begin position="157"/>
        <end position="175"/>
    </location>
</feature>
<feature type="non-terminal residue" evidence="8">
    <location>
        <position position="229"/>
    </location>
</feature>
<feature type="domain" description="Major facilitator superfamily (MFS) profile" evidence="7">
    <location>
        <begin position="1"/>
        <end position="229"/>
    </location>
</feature>
<feature type="transmembrane region" description="Helical" evidence="6">
    <location>
        <begin position="124"/>
        <end position="145"/>
    </location>
</feature>
<feature type="non-terminal residue" evidence="8">
    <location>
        <position position="1"/>
    </location>
</feature>
<comment type="subcellular location">
    <subcellularLocation>
        <location evidence="1">Cell membrane</location>
        <topology evidence="1">Multi-pass membrane protein</topology>
    </subcellularLocation>
</comment>
<dbReference type="EMBL" id="JAHZIK010002697">
    <property type="protein sequence ID" value="MBW7461112.1"/>
    <property type="molecule type" value="Genomic_DNA"/>
</dbReference>
<dbReference type="SUPFAM" id="SSF103473">
    <property type="entry name" value="MFS general substrate transporter"/>
    <property type="match status" value="1"/>
</dbReference>
<evidence type="ECO:0000256" key="5">
    <source>
        <dbReference type="ARBA" id="ARBA00023136"/>
    </source>
</evidence>
<evidence type="ECO:0000256" key="4">
    <source>
        <dbReference type="ARBA" id="ARBA00022989"/>
    </source>
</evidence>
<evidence type="ECO:0000256" key="6">
    <source>
        <dbReference type="SAM" id="Phobius"/>
    </source>
</evidence>
<dbReference type="InterPro" id="IPR020846">
    <property type="entry name" value="MFS_dom"/>
</dbReference>
<comment type="caution">
    <text evidence="8">The sequence shown here is derived from an EMBL/GenBank/DDBJ whole genome shotgun (WGS) entry which is preliminary data.</text>
</comment>
<reference evidence="8 9" key="1">
    <citation type="submission" date="2021-07" db="EMBL/GenBank/DDBJ databases">
        <title>Paenibacillus radiodurans sp. nov., isolated from the southeastern edge of Tengger Desert.</title>
        <authorList>
            <person name="Zhang G."/>
        </authorList>
    </citation>
    <scope>NUCLEOTIDE SEQUENCE [LARGE SCALE GENOMIC DNA]</scope>
    <source>
        <strain evidence="8 9">CCM 7311</strain>
    </source>
</reference>
<keyword evidence="3 6" id="KW-0812">Transmembrane</keyword>